<keyword evidence="4" id="KW-0067">ATP-binding</keyword>
<dbReference type="InterPro" id="IPR039421">
    <property type="entry name" value="Type_1_exporter"/>
</dbReference>
<proteinExistence type="predicted"/>
<dbReference type="GO" id="GO:0016887">
    <property type="term" value="F:ATP hydrolysis activity"/>
    <property type="evidence" value="ECO:0007669"/>
    <property type="project" value="InterPro"/>
</dbReference>
<comment type="subcellular location">
    <subcellularLocation>
        <location evidence="1">Cell membrane</location>
        <topology evidence="1">Multi-pass membrane protein</topology>
    </subcellularLocation>
</comment>
<keyword evidence="6" id="KW-0472">Membrane</keyword>
<evidence type="ECO:0000256" key="5">
    <source>
        <dbReference type="ARBA" id="ARBA00022989"/>
    </source>
</evidence>
<dbReference type="InterPro" id="IPR027417">
    <property type="entry name" value="P-loop_NTPase"/>
</dbReference>
<dbReference type="InterPro" id="IPR036640">
    <property type="entry name" value="ABC1_TM_sf"/>
</dbReference>
<reference evidence="8 9" key="1">
    <citation type="journal article" date="2015" name="Nature">
        <title>rRNA introns, odd ribosomes, and small enigmatic genomes across a large radiation of phyla.</title>
        <authorList>
            <person name="Brown C.T."/>
            <person name="Hug L.A."/>
            <person name="Thomas B.C."/>
            <person name="Sharon I."/>
            <person name="Castelle C.J."/>
            <person name="Singh A."/>
            <person name="Wilkins M.J."/>
            <person name="Williams K.H."/>
            <person name="Banfield J.F."/>
        </authorList>
    </citation>
    <scope>NUCLEOTIDE SEQUENCE [LARGE SCALE GENOMIC DNA]</scope>
</reference>
<gene>
    <name evidence="8" type="ORF">UU35_C0009G0001</name>
</gene>
<accession>A0A0G0UCP5</accession>
<dbReference type="GO" id="GO:0005524">
    <property type="term" value="F:ATP binding"/>
    <property type="evidence" value="ECO:0007669"/>
    <property type="project" value="UniProtKB-KW"/>
</dbReference>
<protein>
    <submittedName>
        <fullName evidence="8">ABC transporter-related protein</fullName>
    </submittedName>
</protein>
<evidence type="ECO:0000256" key="6">
    <source>
        <dbReference type="ARBA" id="ARBA00023136"/>
    </source>
</evidence>
<dbReference type="SMART" id="SM00382">
    <property type="entry name" value="AAA"/>
    <property type="match status" value="1"/>
</dbReference>
<dbReference type="EMBL" id="LCAH01000009">
    <property type="protein sequence ID" value="KKR86714.1"/>
    <property type="molecule type" value="Genomic_DNA"/>
</dbReference>
<dbReference type="PANTHER" id="PTHR24221">
    <property type="entry name" value="ATP-BINDING CASSETTE SUB-FAMILY B"/>
    <property type="match status" value="1"/>
</dbReference>
<dbReference type="SUPFAM" id="SSF52540">
    <property type="entry name" value="P-loop containing nucleoside triphosphate hydrolases"/>
    <property type="match status" value="1"/>
</dbReference>
<dbReference type="Gene3D" id="1.20.1560.10">
    <property type="entry name" value="ABC transporter type 1, transmembrane domain"/>
    <property type="match status" value="1"/>
</dbReference>
<dbReference type="GO" id="GO:0034040">
    <property type="term" value="F:ATPase-coupled lipid transmembrane transporter activity"/>
    <property type="evidence" value="ECO:0007669"/>
    <property type="project" value="TreeGrafter"/>
</dbReference>
<dbReference type="Proteomes" id="UP000034616">
    <property type="component" value="Unassembled WGS sequence"/>
</dbReference>
<dbReference type="InterPro" id="IPR003593">
    <property type="entry name" value="AAA+_ATPase"/>
</dbReference>
<dbReference type="Gene3D" id="3.40.50.300">
    <property type="entry name" value="P-loop containing nucleotide triphosphate hydrolases"/>
    <property type="match status" value="1"/>
</dbReference>
<keyword evidence="5" id="KW-1133">Transmembrane helix</keyword>
<organism evidence="8 9">
    <name type="scientific">Candidatus Uhrbacteria bacterium GW2011_GWC2_41_11</name>
    <dbReference type="NCBI Taxonomy" id="1618985"/>
    <lineage>
        <taxon>Bacteria</taxon>
        <taxon>Candidatus Uhriibacteriota</taxon>
    </lineage>
</organism>
<name>A0A0G0UCP5_9BACT</name>
<evidence type="ECO:0000256" key="3">
    <source>
        <dbReference type="ARBA" id="ARBA00022741"/>
    </source>
</evidence>
<keyword evidence="2" id="KW-0812">Transmembrane</keyword>
<evidence type="ECO:0000313" key="9">
    <source>
        <dbReference type="Proteomes" id="UP000034616"/>
    </source>
</evidence>
<dbReference type="PROSITE" id="PS50893">
    <property type="entry name" value="ABC_TRANSPORTER_2"/>
    <property type="match status" value="1"/>
</dbReference>
<evidence type="ECO:0000256" key="2">
    <source>
        <dbReference type="ARBA" id="ARBA00022692"/>
    </source>
</evidence>
<feature type="domain" description="ABC transporter" evidence="7">
    <location>
        <begin position="542"/>
        <end position="761"/>
    </location>
</feature>
<evidence type="ECO:0000313" key="8">
    <source>
        <dbReference type="EMBL" id="KKR86714.1"/>
    </source>
</evidence>
<dbReference type="SUPFAM" id="SSF90123">
    <property type="entry name" value="ABC transporter transmembrane region"/>
    <property type="match status" value="1"/>
</dbReference>
<comment type="caution">
    <text evidence="8">The sequence shown here is derived from an EMBL/GenBank/DDBJ whole genome shotgun (WGS) entry which is preliminary data.</text>
</comment>
<keyword evidence="3" id="KW-0547">Nucleotide-binding</keyword>
<evidence type="ECO:0000259" key="7">
    <source>
        <dbReference type="PROSITE" id="PS50893"/>
    </source>
</evidence>
<evidence type="ECO:0000256" key="4">
    <source>
        <dbReference type="ARBA" id="ARBA00022840"/>
    </source>
</evidence>
<dbReference type="GO" id="GO:0005886">
    <property type="term" value="C:plasma membrane"/>
    <property type="evidence" value="ECO:0007669"/>
    <property type="project" value="UniProtKB-SubCell"/>
</dbReference>
<sequence length="767" mass="86783">MRRSLGEQTSMGGEGERTALLKKERKEVLGAKQEYWNQVKKSMMELFGEQEVPEEILQELVAIRQEIKIQAVETVYLDIYSKSVRKRIHDLAVSILAYRKGTETQGSTSSEQEQVLQEELERYFESFRIAQNAGRFRETVREVQRAMTQENRTGKLNFYSEEEKTEEMVVRVQEKYARVGFSEKEIQELVRTCDVKKLNEIELQDLKILAKISDIFRKFMDGDKTKYVILSAGLLVPAFLEGYAPMTLAKAFQKDHIDVVQVGLYALLTGAASGMSTWLHKKFNIFLDQNFSKKGGIGQTISKNIGTFPPEKINEFGRSIVKARIACAKDSYESVYRMVSGDVLPTAVTLATSAAMLYREQPYLAAATIAGTGFMMMLDKYMERATGWWGKRRKAEQEGEVAGRQIEEQFNAHMEIVLSGMKDDLIERTETLLAKERVAKSDRQYAEMIRDQISSLYRSLNMIVAAGVTIAVGGNAEKFVAALVYSQNFQQGVANLLGSKRRMLANLRDIQQMELMFNGHAEEEEEQEKTRVEITQVPRGDILLKDVRFEADGKIILDVSNLRIPEGEMVHLSGMSGSGKTTFMKVVSGYYRPTSGEVRFGETSLEQIKKSGKESLYSAIGYLPQFPYVLEDTVRANTVFGLQEKISDEAVREVLREVGLGERFSNLNEQLKGGRGDTGTTSGGESARLGLARILLKIRNTDSRMVFLDEPTASVDEKTRNEIADILKREKRARPHVTFLVISHDKEFMKRMECSMTVKVEKGKVKI</sequence>
<dbReference type="InterPro" id="IPR003439">
    <property type="entry name" value="ABC_transporter-like_ATP-bd"/>
</dbReference>
<dbReference type="Pfam" id="PF00005">
    <property type="entry name" value="ABC_tran"/>
    <property type="match status" value="1"/>
</dbReference>
<dbReference type="AlphaFoldDB" id="A0A0G0UCP5"/>
<dbReference type="PANTHER" id="PTHR24221:SF654">
    <property type="entry name" value="ATP-BINDING CASSETTE SUB-FAMILY B MEMBER 6"/>
    <property type="match status" value="1"/>
</dbReference>
<evidence type="ECO:0000256" key="1">
    <source>
        <dbReference type="ARBA" id="ARBA00004651"/>
    </source>
</evidence>